<feature type="transmembrane region" description="Helical" evidence="5">
    <location>
        <begin position="38"/>
        <end position="57"/>
    </location>
</feature>
<evidence type="ECO:0000256" key="2">
    <source>
        <dbReference type="ARBA" id="ARBA00022692"/>
    </source>
</evidence>
<evidence type="ECO:0000313" key="6">
    <source>
        <dbReference type="EMBL" id="NEU04735.1"/>
    </source>
</evidence>
<comment type="caution">
    <text evidence="6">The sequence shown here is derived from an EMBL/GenBank/DDBJ whole genome shotgun (WGS) entry which is preliminary data.</text>
</comment>
<dbReference type="InterPro" id="IPR003810">
    <property type="entry name" value="Mntp/YtaF"/>
</dbReference>
<evidence type="ECO:0008006" key="8">
    <source>
        <dbReference type="Google" id="ProtNLM"/>
    </source>
</evidence>
<evidence type="ECO:0000256" key="4">
    <source>
        <dbReference type="ARBA" id="ARBA00023136"/>
    </source>
</evidence>
<keyword evidence="3 5" id="KW-1133">Transmembrane helix</keyword>
<keyword evidence="7" id="KW-1185">Reference proteome</keyword>
<dbReference type="EMBL" id="JAAGPU010000012">
    <property type="protein sequence ID" value="NEU04735.1"/>
    <property type="molecule type" value="Genomic_DNA"/>
</dbReference>
<feature type="transmembrane region" description="Helical" evidence="5">
    <location>
        <begin position="163"/>
        <end position="181"/>
    </location>
</feature>
<evidence type="ECO:0000256" key="5">
    <source>
        <dbReference type="SAM" id="Phobius"/>
    </source>
</evidence>
<accession>A0A6M0H1U0</accession>
<evidence type="ECO:0000313" key="7">
    <source>
        <dbReference type="Proteomes" id="UP000481872"/>
    </source>
</evidence>
<dbReference type="Pfam" id="PF02659">
    <property type="entry name" value="Mntp"/>
    <property type="match status" value="1"/>
</dbReference>
<dbReference type="PANTHER" id="PTHR35529">
    <property type="entry name" value="MANGANESE EFFLUX PUMP MNTP-RELATED"/>
    <property type="match status" value="1"/>
</dbReference>
<feature type="transmembrane region" description="Helical" evidence="5">
    <location>
        <begin position="63"/>
        <end position="81"/>
    </location>
</feature>
<feature type="transmembrane region" description="Helical" evidence="5">
    <location>
        <begin position="128"/>
        <end position="151"/>
    </location>
</feature>
<keyword evidence="2 5" id="KW-0812">Transmembrane</keyword>
<organism evidence="6 7">
    <name type="scientific">Clostridium senegalense</name>
    <dbReference type="NCBI Taxonomy" id="1465809"/>
    <lineage>
        <taxon>Bacteria</taxon>
        <taxon>Bacillati</taxon>
        <taxon>Bacillota</taxon>
        <taxon>Clostridia</taxon>
        <taxon>Eubacteriales</taxon>
        <taxon>Clostridiaceae</taxon>
        <taxon>Clostridium</taxon>
    </lineage>
</organism>
<protein>
    <recommendedName>
        <fullName evidence="8">Manganese efflux pump MntP</fullName>
    </recommendedName>
</protein>
<gene>
    <name evidence="6" type="ORF">G3M99_07695</name>
</gene>
<dbReference type="Proteomes" id="UP000481872">
    <property type="component" value="Unassembled WGS sequence"/>
</dbReference>
<feature type="transmembrane region" description="Helical" evidence="5">
    <location>
        <begin position="6"/>
        <end position="26"/>
    </location>
</feature>
<keyword evidence="1" id="KW-1003">Cell membrane</keyword>
<evidence type="ECO:0000256" key="3">
    <source>
        <dbReference type="ARBA" id="ARBA00022989"/>
    </source>
</evidence>
<sequence length="182" mass="19762">MSIVQLLWIAIAVGLDASAVAFGIGLNEKVEMKDKCCLTLSFGFFQFLFSFIGGSLGKTFSDNIITVPTIISGMVIAIVGIMMIKEGMENQGEYPLLSGRIYFIIGISVSIDAMVVGFITLINITYGILMIYSLIIGSIALIMSVISFIISKYLGRINLIGKYANYIGGVILILFGLKMIFL</sequence>
<feature type="transmembrane region" description="Helical" evidence="5">
    <location>
        <begin position="101"/>
        <end position="122"/>
    </location>
</feature>
<reference evidence="6 7" key="1">
    <citation type="submission" date="2020-02" db="EMBL/GenBank/DDBJ databases">
        <title>Genome assembly of a novel Clostridium senegalense strain.</title>
        <authorList>
            <person name="Gupta T.B."/>
            <person name="Jauregui R."/>
            <person name="Maclean P."/>
            <person name="Nawarathana A."/>
            <person name="Brightwell G."/>
        </authorList>
    </citation>
    <scope>NUCLEOTIDE SEQUENCE [LARGE SCALE GENOMIC DNA]</scope>
    <source>
        <strain evidence="6 7">AGRFS4</strain>
    </source>
</reference>
<dbReference type="AlphaFoldDB" id="A0A6M0H1U0"/>
<evidence type="ECO:0000256" key="1">
    <source>
        <dbReference type="ARBA" id="ARBA00022475"/>
    </source>
</evidence>
<proteinExistence type="predicted"/>
<dbReference type="RefSeq" id="WP_199869740.1">
    <property type="nucleotide sequence ID" value="NZ_JAAGPU010000012.1"/>
</dbReference>
<dbReference type="PANTHER" id="PTHR35529:SF1">
    <property type="entry name" value="MANGANESE EFFLUX PUMP MNTP-RELATED"/>
    <property type="match status" value="1"/>
</dbReference>
<name>A0A6M0H1U0_9CLOT</name>
<keyword evidence="4 5" id="KW-0472">Membrane</keyword>